<evidence type="ECO:0000256" key="1">
    <source>
        <dbReference type="SAM" id="SignalP"/>
    </source>
</evidence>
<dbReference type="EMBL" id="JAEHFV010000001">
    <property type="protein sequence ID" value="MBK0368311.1"/>
    <property type="molecule type" value="Genomic_DNA"/>
</dbReference>
<comment type="caution">
    <text evidence="2">The sequence shown here is derived from an EMBL/GenBank/DDBJ whole genome shotgun (WGS) entry which is preliminary data.</text>
</comment>
<keyword evidence="1" id="KW-0732">Signal</keyword>
<protein>
    <submittedName>
        <fullName evidence="2">DUF4843 domain-containing protein</fullName>
    </submittedName>
</protein>
<gene>
    <name evidence="2" type="ORF">I5M07_00575</name>
</gene>
<reference evidence="2" key="1">
    <citation type="submission" date="2020-12" db="EMBL/GenBank/DDBJ databases">
        <title>Bacterial novel species Flavobacterium sp. SE-1-e isolated from soil.</title>
        <authorList>
            <person name="Jung H.-Y."/>
        </authorList>
    </citation>
    <scope>NUCLEOTIDE SEQUENCE</scope>
    <source>
        <strain evidence="2">SE-1-e</strain>
    </source>
</reference>
<dbReference type="Pfam" id="PF16132">
    <property type="entry name" value="DUF4843"/>
    <property type="match status" value="1"/>
</dbReference>
<accession>A0A934UHZ6</accession>
<organism evidence="2 3">
    <name type="scientific">Flavobacterium agrisoli</name>
    <dbReference type="NCBI Taxonomy" id="2793066"/>
    <lineage>
        <taxon>Bacteria</taxon>
        <taxon>Pseudomonadati</taxon>
        <taxon>Bacteroidota</taxon>
        <taxon>Flavobacteriia</taxon>
        <taxon>Flavobacteriales</taxon>
        <taxon>Flavobacteriaceae</taxon>
        <taxon>Flavobacterium</taxon>
    </lineage>
</organism>
<evidence type="ECO:0000313" key="3">
    <source>
        <dbReference type="Proteomes" id="UP000609172"/>
    </source>
</evidence>
<dbReference type="RefSeq" id="WP_200104247.1">
    <property type="nucleotide sequence ID" value="NZ_JAEHFV010000001.1"/>
</dbReference>
<sequence length="255" mass="28684">MKKIAFLSIVFLAILGFSSCSEDEIDTYKGTDNIYFSPAVYALVNNGSLIDSTGFSFGFDNESVTEKTYYIPIRVQGTMSNVDREVKVAIDPTSSAVLGTHFSLPENIVMRAGSVIDTIAVKVKRTPDMKEHPFTLVLNLEANENFATNMQSKVTNVLTQKTLSFTRFKLTFDDMLTQPIGWYVPYLGVFTAKKLFLMCDLMSLDPSMFNQNRGLPGLGISDFSYYRDFMKRYLADQKASGNTIYEDDGTEMYFP</sequence>
<dbReference type="PROSITE" id="PS51257">
    <property type="entry name" value="PROKAR_LIPOPROTEIN"/>
    <property type="match status" value="1"/>
</dbReference>
<name>A0A934UHZ6_9FLAO</name>
<dbReference type="AlphaFoldDB" id="A0A934UHZ6"/>
<evidence type="ECO:0000313" key="2">
    <source>
        <dbReference type="EMBL" id="MBK0368311.1"/>
    </source>
</evidence>
<dbReference type="Proteomes" id="UP000609172">
    <property type="component" value="Unassembled WGS sequence"/>
</dbReference>
<dbReference type="InterPro" id="IPR032299">
    <property type="entry name" value="DUF4843"/>
</dbReference>
<keyword evidence="3" id="KW-1185">Reference proteome</keyword>
<feature type="chain" id="PRO_5036747304" evidence="1">
    <location>
        <begin position="23"/>
        <end position="255"/>
    </location>
</feature>
<feature type="signal peptide" evidence="1">
    <location>
        <begin position="1"/>
        <end position="22"/>
    </location>
</feature>
<proteinExistence type="predicted"/>